<feature type="region of interest" description="Disordered" evidence="1">
    <location>
        <begin position="46"/>
        <end position="67"/>
    </location>
</feature>
<dbReference type="EMBL" id="WVTA01000009">
    <property type="protein sequence ID" value="KAK3207589.1"/>
    <property type="molecule type" value="Genomic_DNA"/>
</dbReference>
<reference evidence="2 3" key="1">
    <citation type="submission" date="2021-02" db="EMBL/GenBank/DDBJ databases">
        <title>Genome assembly of Pseudopithomyces chartarum.</title>
        <authorList>
            <person name="Jauregui R."/>
            <person name="Singh J."/>
            <person name="Voisey C."/>
        </authorList>
    </citation>
    <scope>NUCLEOTIDE SEQUENCE [LARGE SCALE GENOMIC DNA]</scope>
    <source>
        <strain evidence="2 3">AGR01</strain>
    </source>
</reference>
<evidence type="ECO:0000313" key="3">
    <source>
        <dbReference type="Proteomes" id="UP001280581"/>
    </source>
</evidence>
<protein>
    <submittedName>
        <fullName evidence="2">Uncharacterized protein</fullName>
    </submittedName>
</protein>
<comment type="caution">
    <text evidence="2">The sequence shown here is derived from an EMBL/GenBank/DDBJ whole genome shotgun (WGS) entry which is preliminary data.</text>
</comment>
<proteinExistence type="predicted"/>
<gene>
    <name evidence="2" type="ORF">GRF29_103g1465353</name>
</gene>
<feature type="compositionally biased region" description="Polar residues" evidence="1">
    <location>
        <begin position="547"/>
        <end position="575"/>
    </location>
</feature>
<feature type="compositionally biased region" description="Low complexity" evidence="1">
    <location>
        <begin position="596"/>
        <end position="607"/>
    </location>
</feature>
<feature type="compositionally biased region" description="Polar residues" evidence="1">
    <location>
        <begin position="625"/>
        <end position="636"/>
    </location>
</feature>
<organism evidence="2 3">
    <name type="scientific">Pseudopithomyces chartarum</name>
    <dbReference type="NCBI Taxonomy" id="1892770"/>
    <lineage>
        <taxon>Eukaryota</taxon>
        <taxon>Fungi</taxon>
        <taxon>Dikarya</taxon>
        <taxon>Ascomycota</taxon>
        <taxon>Pezizomycotina</taxon>
        <taxon>Dothideomycetes</taxon>
        <taxon>Pleosporomycetidae</taxon>
        <taxon>Pleosporales</taxon>
        <taxon>Massarineae</taxon>
        <taxon>Didymosphaeriaceae</taxon>
        <taxon>Pseudopithomyces</taxon>
    </lineage>
</organism>
<feature type="compositionally biased region" description="Basic and acidic residues" evidence="1">
    <location>
        <begin position="578"/>
        <end position="593"/>
    </location>
</feature>
<evidence type="ECO:0000256" key="1">
    <source>
        <dbReference type="SAM" id="MobiDB-lite"/>
    </source>
</evidence>
<keyword evidence="3" id="KW-1185">Reference proteome</keyword>
<dbReference type="Proteomes" id="UP001280581">
    <property type="component" value="Unassembled WGS sequence"/>
</dbReference>
<feature type="compositionally biased region" description="Low complexity" evidence="1">
    <location>
        <begin position="54"/>
        <end position="65"/>
    </location>
</feature>
<feature type="region of interest" description="Disordered" evidence="1">
    <location>
        <begin position="408"/>
        <end position="433"/>
    </location>
</feature>
<sequence length="650" mass="72469">MPDKSGTGGWRKRIHARPSGNKVKAEHRALANEDAQSLLSLSERASWSGSFQSRPGTPARTPTPTFLQQDTDDVRHEIAMDKPSPRKPTKPNLARYISGYRSIMEASKEQDFADPWSEFSPLYEEVVDPLVSLQSVFAHMNTLPARPIPIHYNSGIFRIFADYRVVREEKERLNKLCNDTFAAYRDLETYYENQKTEYDEEIRRLELLIAHGTSGMAGLMRARQDTVVKRGRTHRRNIAKQEVPMSLDSISTDQLDEQIRLRSQQVLLRKPVSPSGRMAILSRQLEQVQDKSNFTVGTPPSRDKNTTLSRKMKSELNLDQLGKTGRDNLFPQSIETIESGFSGKGDPLPDEEEPRPTIVGSAIELDAFVALQELGTLVARKKGLDTKMFLAGLMQLYSMSIIEPPSEPGHGAHVAGSYASRSEHSTGMAETQSIPERTALESHSQPQIGSAQRSQRHFSFEPGDDQIAAIEEKLKLQESEDSSSSDEMETTVPPRLTPTLTTEPQSKPSKIPSPAQRLYHNKVRREDSGSMRIVSRTLDGDNRRDSSSSVMTAIRHNSSGDGSTRPTIQNRNSSGVARRRDESSRTDSMEKRRNMAAIAAAKAVDQADSSTTRNDMDHPGLAASNVRSSARTSCPSENVHAENTLPHRRL</sequence>
<feature type="compositionally biased region" description="Low complexity" evidence="1">
    <location>
        <begin position="490"/>
        <end position="504"/>
    </location>
</feature>
<feature type="region of interest" description="Disordered" evidence="1">
    <location>
        <begin position="1"/>
        <end position="27"/>
    </location>
</feature>
<feature type="region of interest" description="Disordered" evidence="1">
    <location>
        <begin position="476"/>
        <end position="650"/>
    </location>
</feature>
<name>A0AAN6RGP2_9PLEO</name>
<dbReference type="AlphaFoldDB" id="A0AAN6RGP2"/>
<feature type="compositionally biased region" description="Acidic residues" evidence="1">
    <location>
        <begin position="479"/>
        <end position="489"/>
    </location>
</feature>
<evidence type="ECO:0000313" key="2">
    <source>
        <dbReference type="EMBL" id="KAK3207589.1"/>
    </source>
</evidence>
<accession>A0AAN6RGP2</accession>